<gene>
    <name evidence="2" type="ORF">BpHYR1_018578</name>
</gene>
<proteinExistence type="predicted"/>
<keyword evidence="1" id="KW-0812">Transmembrane</keyword>
<evidence type="ECO:0000313" key="3">
    <source>
        <dbReference type="Proteomes" id="UP000276133"/>
    </source>
</evidence>
<evidence type="ECO:0000313" key="2">
    <source>
        <dbReference type="EMBL" id="RNA11124.1"/>
    </source>
</evidence>
<dbReference type="AlphaFoldDB" id="A0A3M7QJ13"/>
<protein>
    <submittedName>
        <fullName evidence="2">Uncharacterized protein</fullName>
    </submittedName>
</protein>
<reference evidence="2 3" key="1">
    <citation type="journal article" date="2018" name="Sci. Rep.">
        <title>Genomic signatures of local adaptation to the degree of environmental predictability in rotifers.</title>
        <authorList>
            <person name="Franch-Gras L."/>
            <person name="Hahn C."/>
            <person name="Garcia-Roger E.M."/>
            <person name="Carmona M.J."/>
            <person name="Serra M."/>
            <person name="Gomez A."/>
        </authorList>
    </citation>
    <scope>NUCLEOTIDE SEQUENCE [LARGE SCALE GENOMIC DNA]</scope>
    <source>
        <strain evidence="2">HYR1</strain>
    </source>
</reference>
<keyword evidence="1" id="KW-0472">Membrane</keyword>
<feature type="transmembrane region" description="Helical" evidence="1">
    <location>
        <begin position="60"/>
        <end position="83"/>
    </location>
</feature>
<organism evidence="2 3">
    <name type="scientific">Brachionus plicatilis</name>
    <name type="common">Marine rotifer</name>
    <name type="synonym">Brachionus muelleri</name>
    <dbReference type="NCBI Taxonomy" id="10195"/>
    <lineage>
        <taxon>Eukaryota</taxon>
        <taxon>Metazoa</taxon>
        <taxon>Spiralia</taxon>
        <taxon>Gnathifera</taxon>
        <taxon>Rotifera</taxon>
        <taxon>Eurotatoria</taxon>
        <taxon>Monogononta</taxon>
        <taxon>Pseudotrocha</taxon>
        <taxon>Ploima</taxon>
        <taxon>Brachionidae</taxon>
        <taxon>Brachionus</taxon>
    </lineage>
</organism>
<name>A0A3M7QJ13_BRAPC</name>
<keyword evidence="1" id="KW-1133">Transmembrane helix</keyword>
<dbReference type="EMBL" id="REGN01006040">
    <property type="protein sequence ID" value="RNA11124.1"/>
    <property type="molecule type" value="Genomic_DNA"/>
</dbReference>
<evidence type="ECO:0000256" key="1">
    <source>
        <dbReference type="SAM" id="Phobius"/>
    </source>
</evidence>
<keyword evidence="3" id="KW-1185">Reference proteome</keyword>
<comment type="caution">
    <text evidence="2">The sequence shown here is derived from an EMBL/GenBank/DDBJ whole genome shotgun (WGS) entry which is preliminary data.</text>
</comment>
<accession>A0A3M7QJ13</accession>
<sequence length="130" mass="15841">MIYQSVYRYKLQNFVHVPLDRNNVYLIKFSNSSKFEDLLKRKKLSLFSVHFFQVSRSFKTVSICYIIFRFYIEFITSFLFFYLNQKFNGKKSLNKKKRDRILSLQSYFLGMLLCETYKFELFASDLYSKV</sequence>
<dbReference type="Proteomes" id="UP000276133">
    <property type="component" value="Unassembled WGS sequence"/>
</dbReference>